<name>A0ACC2RZI2_9FUNG</name>
<accession>A0ACC2RZI2</accession>
<evidence type="ECO:0000313" key="2">
    <source>
        <dbReference type="Proteomes" id="UP001165960"/>
    </source>
</evidence>
<evidence type="ECO:0000313" key="1">
    <source>
        <dbReference type="EMBL" id="KAJ9055455.1"/>
    </source>
</evidence>
<dbReference type="Proteomes" id="UP001165960">
    <property type="component" value="Unassembled WGS sequence"/>
</dbReference>
<sequence length="219" mass="24305">MITPSHSMSSEFMQRGRTLRRGKTLNRPERFLVAEPMLDGQGERLDSWVIFSRVVTFWAPSFILKKCGLPHADVIQAWREKLALCFIISLICASVAFLTLGLPYAFCPESSRMNVGERLMAIGPAPGSKFAAPGYYIIDHAIYSGTNPTLPPGLPVTNQAHQAPDVTSYFRRLDNYDKECTKLTLPRGSASRQLPSIHAAQTTGMAAVYTSRSCRYTTN</sequence>
<gene>
    <name evidence="1" type="ORF">DSO57_1003952</name>
</gene>
<reference evidence="1" key="1">
    <citation type="submission" date="2022-04" db="EMBL/GenBank/DDBJ databases">
        <title>Genome of the entomopathogenic fungus Entomophthora muscae.</title>
        <authorList>
            <person name="Elya C."/>
            <person name="Lovett B.R."/>
            <person name="Lee E."/>
            <person name="Macias A.M."/>
            <person name="Hajek A.E."/>
            <person name="De Bivort B.L."/>
            <person name="Kasson M.T."/>
            <person name="De Fine Licht H.H."/>
            <person name="Stajich J.E."/>
        </authorList>
    </citation>
    <scope>NUCLEOTIDE SEQUENCE</scope>
    <source>
        <strain evidence="1">Berkeley</strain>
    </source>
</reference>
<protein>
    <submittedName>
        <fullName evidence="1">Uncharacterized protein</fullName>
    </submittedName>
</protein>
<organism evidence="1 2">
    <name type="scientific">Entomophthora muscae</name>
    <dbReference type="NCBI Taxonomy" id="34485"/>
    <lineage>
        <taxon>Eukaryota</taxon>
        <taxon>Fungi</taxon>
        <taxon>Fungi incertae sedis</taxon>
        <taxon>Zoopagomycota</taxon>
        <taxon>Entomophthoromycotina</taxon>
        <taxon>Entomophthoromycetes</taxon>
        <taxon>Entomophthorales</taxon>
        <taxon>Entomophthoraceae</taxon>
        <taxon>Entomophthora</taxon>
    </lineage>
</organism>
<comment type="caution">
    <text evidence="1">The sequence shown here is derived from an EMBL/GenBank/DDBJ whole genome shotgun (WGS) entry which is preliminary data.</text>
</comment>
<keyword evidence="2" id="KW-1185">Reference proteome</keyword>
<proteinExistence type="predicted"/>
<dbReference type="EMBL" id="QTSX02006399">
    <property type="protein sequence ID" value="KAJ9055455.1"/>
    <property type="molecule type" value="Genomic_DNA"/>
</dbReference>